<gene>
    <name evidence="1" type="ORF">DXC91_15600</name>
</gene>
<reference evidence="1 2" key="1">
    <citation type="submission" date="2018-08" db="EMBL/GenBank/DDBJ databases">
        <title>A genome reference for cultivated species of the human gut microbiota.</title>
        <authorList>
            <person name="Zou Y."/>
            <person name="Xue W."/>
            <person name="Luo G."/>
        </authorList>
    </citation>
    <scope>NUCLEOTIDE SEQUENCE [LARGE SCALE GENOMIC DNA]</scope>
    <source>
        <strain evidence="1 2">TF09-22</strain>
    </source>
</reference>
<dbReference type="RefSeq" id="WP_117703970.1">
    <property type="nucleotide sequence ID" value="NZ_CAXSSZ010000060.1"/>
</dbReference>
<protein>
    <submittedName>
        <fullName evidence="1">Uncharacterized protein</fullName>
    </submittedName>
</protein>
<evidence type="ECO:0000313" key="1">
    <source>
        <dbReference type="EMBL" id="RGK82761.1"/>
    </source>
</evidence>
<evidence type="ECO:0000313" key="2">
    <source>
        <dbReference type="Proteomes" id="UP000260874"/>
    </source>
</evidence>
<accession>A0A3E4PRS4</accession>
<organism evidence="1 2">
    <name type="scientific">Bacteroides uniformis</name>
    <dbReference type="NCBI Taxonomy" id="820"/>
    <lineage>
        <taxon>Bacteria</taxon>
        <taxon>Pseudomonadati</taxon>
        <taxon>Bacteroidota</taxon>
        <taxon>Bacteroidia</taxon>
        <taxon>Bacteroidales</taxon>
        <taxon>Bacteroidaceae</taxon>
        <taxon>Bacteroides</taxon>
    </lineage>
</organism>
<proteinExistence type="predicted"/>
<sequence length="131" mass="14722">MITPELKDKILNNLLSHNDVTYTFNIIQLANELNCSSDTIRAILDYFNRLNLISATNYTIGGDVIISLNVEASDMALRGGFVAQEELIKKNFEKLLLELDSLKSKFPKNIETITSIIGNISNALQLTRWFG</sequence>
<dbReference type="AlphaFoldDB" id="A0A3E4PRS4"/>
<dbReference type="EMBL" id="QSRB01000015">
    <property type="protein sequence ID" value="RGK82761.1"/>
    <property type="molecule type" value="Genomic_DNA"/>
</dbReference>
<name>A0A3E4PRS4_BACUN</name>
<comment type="caution">
    <text evidence="1">The sequence shown here is derived from an EMBL/GenBank/DDBJ whole genome shotgun (WGS) entry which is preliminary data.</text>
</comment>
<dbReference type="Proteomes" id="UP000260874">
    <property type="component" value="Unassembled WGS sequence"/>
</dbReference>